<evidence type="ECO:0000259" key="1">
    <source>
        <dbReference type="Pfam" id="PF12728"/>
    </source>
</evidence>
<organism evidence="2 3">
    <name type="scientific">Flammeovirga aprica JL-4</name>
    <dbReference type="NCBI Taxonomy" id="694437"/>
    <lineage>
        <taxon>Bacteria</taxon>
        <taxon>Pseudomonadati</taxon>
        <taxon>Bacteroidota</taxon>
        <taxon>Cytophagia</taxon>
        <taxon>Cytophagales</taxon>
        <taxon>Flammeovirgaceae</taxon>
        <taxon>Flammeovirga</taxon>
    </lineage>
</organism>
<feature type="domain" description="Helix-turn-helix" evidence="1">
    <location>
        <begin position="39"/>
        <end position="87"/>
    </location>
</feature>
<dbReference type="EMBL" id="JABANE010000002">
    <property type="protein sequence ID" value="NME66606.1"/>
    <property type="molecule type" value="Genomic_DNA"/>
</dbReference>
<comment type="caution">
    <text evidence="2">The sequence shown here is derived from an EMBL/GenBank/DDBJ whole genome shotgun (WGS) entry which is preliminary data.</text>
</comment>
<reference evidence="2 3" key="1">
    <citation type="submission" date="2020-04" db="EMBL/GenBank/DDBJ databases">
        <title>Flammeovirga sp. SR4, a novel species isolated from seawater.</title>
        <authorList>
            <person name="Wang X."/>
        </authorList>
    </citation>
    <scope>NUCLEOTIDE SEQUENCE [LARGE SCALE GENOMIC DNA]</scope>
    <source>
        <strain evidence="2 3">ATCC 23126</strain>
    </source>
</reference>
<evidence type="ECO:0000313" key="3">
    <source>
        <dbReference type="Proteomes" id="UP000576082"/>
    </source>
</evidence>
<gene>
    <name evidence="2" type="ORF">HHU12_01395</name>
</gene>
<dbReference type="Pfam" id="PF12728">
    <property type="entry name" value="HTH_17"/>
    <property type="match status" value="1"/>
</dbReference>
<dbReference type="InterPro" id="IPR041657">
    <property type="entry name" value="HTH_17"/>
</dbReference>
<name>A0A7X9NZ58_9BACT</name>
<dbReference type="Proteomes" id="UP000576082">
    <property type="component" value="Unassembled WGS sequence"/>
</dbReference>
<evidence type="ECO:0000313" key="2">
    <source>
        <dbReference type="EMBL" id="NME66606.1"/>
    </source>
</evidence>
<protein>
    <submittedName>
        <fullName evidence="2">Helix-turn-helix domain-containing protein</fullName>
    </submittedName>
</protein>
<keyword evidence="3" id="KW-1185">Reference proteome</keyword>
<accession>A0A7X9NZ58</accession>
<dbReference type="AlphaFoldDB" id="A0A7X9NZ58"/>
<sequence length="90" mass="10489">MQNPFEHLEDRLNGLEQLLLTLHKAIDEMKTQSKSKDDVLSVSEAERIYNLSKSTFQKLMREGRLKYSKVGRRTVLRRGDIDECINTNAH</sequence>
<dbReference type="RefSeq" id="WP_169654352.1">
    <property type="nucleotide sequence ID" value="NZ_JABANE010000002.1"/>
</dbReference>
<proteinExistence type="predicted"/>